<comment type="caution">
    <text evidence="11">The sequence shown here is derived from an EMBL/GenBank/DDBJ whole genome shotgun (WGS) entry which is preliminary data.</text>
</comment>
<dbReference type="InterPro" id="IPR003593">
    <property type="entry name" value="AAA+_ATPase"/>
</dbReference>
<comment type="subcellular location">
    <subcellularLocation>
        <location evidence="1">Membrane</location>
        <topology evidence="1">Multi-pass membrane protein</topology>
    </subcellularLocation>
</comment>
<feature type="transmembrane region" description="Helical" evidence="9">
    <location>
        <begin position="419"/>
        <end position="447"/>
    </location>
</feature>
<evidence type="ECO:0000256" key="5">
    <source>
        <dbReference type="ARBA" id="ARBA00022741"/>
    </source>
</evidence>
<evidence type="ECO:0000313" key="12">
    <source>
        <dbReference type="Proteomes" id="UP000218231"/>
    </source>
</evidence>
<protein>
    <recommendedName>
        <fullName evidence="10">ABC transporter domain-containing protein</fullName>
    </recommendedName>
</protein>
<evidence type="ECO:0000256" key="9">
    <source>
        <dbReference type="SAM" id="Phobius"/>
    </source>
</evidence>
<organism evidence="11 12">
    <name type="scientific">Diploscapter pachys</name>
    <dbReference type="NCBI Taxonomy" id="2018661"/>
    <lineage>
        <taxon>Eukaryota</taxon>
        <taxon>Metazoa</taxon>
        <taxon>Ecdysozoa</taxon>
        <taxon>Nematoda</taxon>
        <taxon>Chromadorea</taxon>
        <taxon>Rhabditida</taxon>
        <taxon>Rhabditina</taxon>
        <taxon>Rhabditomorpha</taxon>
        <taxon>Rhabditoidea</taxon>
        <taxon>Rhabditidae</taxon>
        <taxon>Diploscapter</taxon>
    </lineage>
</organism>
<dbReference type="GO" id="GO:0140359">
    <property type="term" value="F:ABC-type transporter activity"/>
    <property type="evidence" value="ECO:0007669"/>
    <property type="project" value="InterPro"/>
</dbReference>
<dbReference type="EMBL" id="LIAE01006811">
    <property type="protein sequence ID" value="PAV84927.1"/>
    <property type="molecule type" value="Genomic_DNA"/>
</dbReference>
<keyword evidence="7 9" id="KW-1133">Transmembrane helix</keyword>
<evidence type="ECO:0000256" key="6">
    <source>
        <dbReference type="ARBA" id="ARBA00022840"/>
    </source>
</evidence>
<dbReference type="PROSITE" id="PS50893">
    <property type="entry name" value="ABC_TRANSPORTER_2"/>
    <property type="match status" value="1"/>
</dbReference>
<accession>A0A2A2LFU8</accession>
<dbReference type="InterPro" id="IPR017871">
    <property type="entry name" value="ABC_transporter-like_CS"/>
</dbReference>
<dbReference type="OrthoDB" id="66620at2759"/>
<keyword evidence="8 9" id="KW-0472">Membrane</keyword>
<dbReference type="Gene3D" id="3.40.50.300">
    <property type="entry name" value="P-loop containing nucleotide triphosphate hydrolases"/>
    <property type="match status" value="1"/>
</dbReference>
<dbReference type="PANTHER" id="PTHR48041">
    <property type="entry name" value="ABC TRANSPORTER G FAMILY MEMBER 28"/>
    <property type="match status" value="1"/>
</dbReference>
<dbReference type="SMART" id="SM00382">
    <property type="entry name" value="AAA"/>
    <property type="match status" value="1"/>
</dbReference>
<proteinExistence type="inferred from homology"/>
<dbReference type="InterPro" id="IPR013525">
    <property type="entry name" value="ABC2_TM"/>
</dbReference>
<dbReference type="CDD" id="cd03213">
    <property type="entry name" value="ABCG_EPDR"/>
    <property type="match status" value="1"/>
</dbReference>
<feature type="transmembrane region" description="Helical" evidence="9">
    <location>
        <begin position="379"/>
        <end position="399"/>
    </location>
</feature>
<comment type="similarity">
    <text evidence="2">Belongs to the ABC transporter superfamily. ABCG family. Eye pigment precursor importer (TC 3.A.1.204) subfamily.</text>
</comment>
<feature type="transmembrane region" description="Helical" evidence="9">
    <location>
        <begin position="349"/>
        <end position="367"/>
    </location>
</feature>
<evidence type="ECO:0000256" key="3">
    <source>
        <dbReference type="ARBA" id="ARBA00022448"/>
    </source>
</evidence>
<evidence type="ECO:0000256" key="8">
    <source>
        <dbReference type="ARBA" id="ARBA00023136"/>
    </source>
</evidence>
<dbReference type="Pfam" id="PF01061">
    <property type="entry name" value="ABC2_membrane"/>
    <property type="match status" value="1"/>
</dbReference>
<dbReference type="InterPro" id="IPR003439">
    <property type="entry name" value="ABC_transporter-like_ATP-bd"/>
</dbReference>
<dbReference type="Pfam" id="PF00005">
    <property type="entry name" value="ABC_tran"/>
    <property type="match status" value="1"/>
</dbReference>
<dbReference type="Pfam" id="PF19055">
    <property type="entry name" value="ABC2_membrane_7"/>
    <property type="match status" value="1"/>
</dbReference>
<evidence type="ECO:0000313" key="11">
    <source>
        <dbReference type="EMBL" id="PAV84927.1"/>
    </source>
</evidence>
<dbReference type="PANTHER" id="PTHR48041:SF131">
    <property type="entry name" value="ABC TRANSPORTER DOMAIN-CONTAINING PROTEIN"/>
    <property type="match status" value="1"/>
</dbReference>
<dbReference type="STRING" id="2018661.A0A2A2LFU8"/>
<sequence>MSRKEAKDGVTVEEQEPLLDSKRADLSGRACLIWKNIWVRTKSGRDLLKGISGVAVPGEVVALMGASGAGKTTLLNTLLQRNLKGLTVEGEILVNGQSVGKSVTNVSAYVQQEDIFVGTLTVREHLMIQARLRLPSSFSAKQRVARVEEVMRDMMLDGSQNSRIGVPGIIKGISGGEMKRLAFATEILSNPPILFCDEPTTGLDSYMAMVVVKRLEAMAAEQGKTIICTIHQPSSEVFELFDRVVFLSQGRVAFHGATDEAIYFFSDCGHLIPDHTNPADFYIDTLAIWPGKFDKHRYNEALQQKIEIGRTPRKLVSRRGANYLQVFIGLFVRYVKDNMRNPSIMRAKLVQKVVMGLFLGSLYFRPINDQDGIANLKGALFYYLAEVTYATIFGIQTYLPSDFPLLTREYHDKIYPVSAYFIARVLSYMPIFSIDGMILVVISYFMLDLPASAARFFRILFTVVLVEWNVSSLGVCICSVAPNYAVAVSVTGPVLTVFSMTGGLFTNVGAMPSYIGWVQYLSWFRYGYESLVISNWDYPKYDNISCTIKKGKELAPFCMHNGTEVIEDLFLFLQSLSFSVHNMYFNWVVMLCFTLFIYCIGYCGLVFRAIRNR</sequence>
<dbReference type="InterPro" id="IPR050352">
    <property type="entry name" value="ABCG_transporters"/>
</dbReference>
<dbReference type="InterPro" id="IPR027417">
    <property type="entry name" value="P-loop_NTPase"/>
</dbReference>
<dbReference type="PROSITE" id="PS00211">
    <property type="entry name" value="ABC_TRANSPORTER_1"/>
    <property type="match status" value="1"/>
</dbReference>
<evidence type="ECO:0000256" key="7">
    <source>
        <dbReference type="ARBA" id="ARBA00022989"/>
    </source>
</evidence>
<feature type="transmembrane region" description="Helical" evidence="9">
    <location>
        <begin position="459"/>
        <end position="485"/>
    </location>
</feature>
<reference evidence="11 12" key="1">
    <citation type="journal article" date="2017" name="Curr. Biol.">
        <title>Genome architecture and evolution of a unichromosomal asexual nematode.</title>
        <authorList>
            <person name="Fradin H."/>
            <person name="Zegar C."/>
            <person name="Gutwein M."/>
            <person name="Lucas J."/>
            <person name="Kovtun M."/>
            <person name="Corcoran D."/>
            <person name="Baugh L.R."/>
            <person name="Kiontke K."/>
            <person name="Gunsalus K."/>
            <person name="Fitch D.H."/>
            <person name="Piano F."/>
        </authorList>
    </citation>
    <scope>NUCLEOTIDE SEQUENCE [LARGE SCALE GENOMIC DNA]</scope>
    <source>
        <strain evidence="11">PF1309</strain>
    </source>
</reference>
<feature type="transmembrane region" description="Helical" evidence="9">
    <location>
        <begin position="584"/>
        <end position="607"/>
    </location>
</feature>
<dbReference type="GO" id="GO:0016887">
    <property type="term" value="F:ATP hydrolysis activity"/>
    <property type="evidence" value="ECO:0007669"/>
    <property type="project" value="InterPro"/>
</dbReference>
<dbReference type="InterPro" id="IPR043926">
    <property type="entry name" value="ABCG_dom"/>
</dbReference>
<dbReference type="SUPFAM" id="SSF52540">
    <property type="entry name" value="P-loop containing nucleoside triphosphate hydrolases"/>
    <property type="match status" value="1"/>
</dbReference>
<keyword evidence="3" id="KW-0813">Transport</keyword>
<keyword evidence="5" id="KW-0547">Nucleotide-binding</keyword>
<gene>
    <name evidence="11" type="ORF">WR25_12432</name>
</gene>
<evidence type="ECO:0000256" key="2">
    <source>
        <dbReference type="ARBA" id="ARBA00005814"/>
    </source>
</evidence>
<dbReference type="GO" id="GO:0005524">
    <property type="term" value="F:ATP binding"/>
    <property type="evidence" value="ECO:0007669"/>
    <property type="project" value="UniProtKB-KW"/>
</dbReference>
<evidence type="ECO:0000256" key="1">
    <source>
        <dbReference type="ARBA" id="ARBA00004141"/>
    </source>
</evidence>
<dbReference type="AlphaFoldDB" id="A0A2A2LFU8"/>
<keyword evidence="12" id="KW-1185">Reference proteome</keyword>
<evidence type="ECO:0000256" key="4">
    <source>
        <dbReference type="ARBA" id="ARBA00022692"/>
    </source>
</evidence>
<evidence type="ECO:0000259" key="10">
    <source>
        <dbReference type="PROSITE" id="PS50893"/>
    </source>
</evidence>
<dbReference type="GO" id="GO:0005886">
    <property type="term" value="C:plasma membrane"/>
    <property type="evidence" value="ECO:0007669"/>
    <property type="project" value="TreeGrafter"/>
</dbReference>
<feature type="domain" description="ABC transporter" evidence="10">
    <location>
        <begin position="32"/>
        <end position="274"/>
    </location>
</feature>
<keyword evidence="6" id="KW-0067">ATP-binding</keyword>
<dbReference type="Proteomes" id="UP000218231">
    <property type="component" value="Unassembled WGS sequence"/>
</dbReference>
<name>A0A2A2LFU8_9BILA</name>
<keyword evidence="4 9" id="KW-0812">Transmembrane</keyword>